<protein>
    <submittedName>
        <fullName evidence="1">Katanin p80 WD40 repeat-containing subunit B1 homolog isoform X1</fullName>
    </submittedName>
</protein>
<sequence length="84" mass="9014">MVTEKAKSSPLLVQADVVTISTERMESFTLKHFSSLLSVLLELLNSMTERGLGTMAANAGTNHSFPLAHHTITGVIADRLPAHA</sequence>
<dbReference type="EMBL" id="BKCJ010410453">
    <property type="protein sequence ID" value="GFA35867.1"/>
    <property type="molecule type" value="Genomic_DNA"/>
</dbReference>
<name>A0A699JIZ8_TANCI</name>
<evidence type="ECO:0000313" key="1">
    <source>
        <dbReference type="EMBL" id="GFA35867.1"/>
    </source>
</evidence>
<organism evidence="1">
    <name type="scientific">Tanacetum cinerariifolium</name>
    <name type="common">Dalmatian daisy</name>
    <name type="synonym">Chrysanthemum cinerariifolium</name>
    <dbReference type="NCBI Taxonomy" id="118510"/>
    <lineage>
        <taxon>Eukaryota</taxon>
        <taxon>Viridiplantae</taxon>
        <taxon>Streptophyta</taxon>
        <taxon>Embryophyta</taxon>
        <taxon>Tracheophyta</taxon>
        <taxon>Spermatophyta</taxon>
        <taxon>Magnoliopsida</taxon>
        <taxon>eudicotyledons</taxon>
        <taxon>Gunneridae</taxon>
        <taxon>Pentapetalae</taxon>
        <taxon>asterids</taxon>
        <taxon>campanulids</taxon>
        <taxon>Asterales</taxon>
        <taxon>Asteraceae</taxon>
        <taxon>Asteroideae</taxon>
        <taxon>Anthemideae</taxon>
        <taxon>Anthemidinae</taxon>
        <taxon>Tanacetum</taxon>
    </lineage>
</organism>
<reference evidence="1" key="1">
    <citation type="journal article" date="2019" name="Sci. Rep.">
        <title>Draft genome of Tanacetum cinerariifolium, the natural source of mosquito coil.</title>
        <authorList>
            <person name="Yamashiro T."/>
            <person name="Shiraishi A."/>
            <person name="Satake H."/>
            <person name="Nakayama K."/>
        </authorList>
    </citation>
    <scope>NUCLEOTIDE SEQUENCE</scope>
</reference>
<gene>
    <name evidence="1" type="ORF">Tci_607839</name>
</gene>
<comment type="caution">
    <text evidence="1">The sequence shown here is derived from an EMBL/GenBank/DDBJ whole genome shotgun (WGS) entry which is preliminary data.</text>
</comment>
<dbReference type="AlphaFoldDB" id="A0A699JIZ8"/>
<accession>A0A699JIZ8</accession>
<proteinExistence type="predicted"/>
<feature type="non-terminal residue" evidence="1">
    <location>
        <position position="84"/>
    </location>
</feature>